<dbReference type="Proteomes" id="UP000616885">
    <property type="component" value="Unassembled WGS sequence"/>
</dbReference>
<dbReference type="GO" id="GO:0031047">
    <property type="term" value="P:regulatory ncRNA-mediated gene silencing"/>
    <property type="evidence" value="ECO:0007669"/>
    <property type="project" value="InterPro"/>
</dbReference>
<accession>A0A8H7K5I1</accession>
<name>A0A8H7K5I1_BIOOC</name>
<evidence type="ECO:0000313" key="2">
    <source>
        <dbReference type="EMBL" id="KAF9745913.1"/>
    </source>
</evidence>
<sequence length="467" mass="52650">MRRDIPPANDFNHSDAEGDDESDYEGQGYSIEEAIGNGSTAASTSTKKARGHRSQAVRGPTALPTYRGTGFEEYFADPPMTPAEAEQEKEEIYSEDLTFEQRIENCINRYRSRRRFQPEHSRYFNEYLFLGGIDTSPAQFRGRDPKALKELTPAQRRQAMSHDVAKSLGGRFYDGDKEQWVVDFTGVAAGFFSNPLLELTGAEPVQLDKAASVIENFLRYVLQHDVCPEYEDDVKNALQLCLDARSEWAAVDLLQRKLPGNINHAAFNSFCVDENDEKNGGEDKIDQETLDNAKVDFLSSLALLEDDTLFAKHSTGHPKEVHSFFCDVEVVSIHRLEERIAKRFESLCINDSSLGLNPIGSATFVPTTIGSDLVNPPMPRPFPEDKMTLYFDDAHLALMKPGMKLKLNVGELDTGFRYIRMVGTVYPSFWTFLPQELMKHFKPPRLSERPGPSIHTLNQDTEEGSEE</sequence>
<dbReference type="InterPro" id="IPR018606">
    <property type="entry name" value="Arb1"/>
</dbReference>
<dbReference type="AlphaFoldDB" id="A0A8H7K5I1"/>
<comment type="caution">
    <text evidence="2">The sequence shown here is derived from an EMBL/GenBank/DDBJ whole genome shotgun (WGS) entry which is preliminary data.</text>
</comment>
<evidence type="ECO:0000313" key="3">
    <source>
        <dbReference type="Proteomes" id="UP000616885"/>
    </source>
</evidence>
<reference evidence="2" key="1">
    <citation type="submission" date="2020-10" db="EMBL/GenBank/DDBJ databases">
        <title>High-Quality Genome Resource of Clonostachys rosea strain S41 by Oxford Nanopore Long-Read Sequencing.</title>
        <authorList>
            <person name="Wang H."/>
        </authorList>
    </citation>
    <scope>NUCLEOTIDE SEQUENCE</scope>
    <source>
        <strain evidence="2">S41</strain>
    </source>
</reference>
<gene>
    <name evidence="2" type="ORF">IM811_004214</name>
</gene>
<feature type="compositionally biased region" description="Polar residues" evidence="1">
    <location>
        <begin position="37"/>
        <end position="46"/>
    </location>
</feature>
<protein>
    <submittedName>
        <fullName evidence="2">Uncharacterized protein</fullName>
    </submittedName>
</protein>
<proteinExistence type="predicted"/>
<dbReference type="Pfam" id="PF09692">
    <property type="entry name" value="Arb1"/>
    <property type="match status" value="1"/>
</dbReference>
<dbReference type="GO" id="GO:0033167">
    <property type="term" value="C:ARC complex"/>
    <property type="evidence" value="ECO:0007669"/>
    <property type="project" value="InterPro"/>
</dbReference>
<dbReference type="EMBL" id="JADCTT010000012">
    <property type="protein sequence ID" value="KAF9745913.1"/>
    <property type="molecule type" value="Genomic_DNA"/>
</dbReference>
<evidence type="ECO:0000256" key="1">
    <source>
        <dbReference type="SAM" id="MobiDB-lite"/>
    </source>
</evidence>
<feature type="region of interest" description="Disordered" evidence="1">
    <location>
        <begin position="1"/>
        <end position="64"/>
    </location>
</feature>
<feature type="region of interest" description="Disordered" evidence="1">
    <location>
        <begin position="443"/>
        <end position="467"/>
    </location>
</feature>
<organism evidence="2 3">
    <name type="scientific">Bionectria ochroleuca</name>
    <name type="common">Gliocladium roseum</name>
    <dbReference type="NCBI Taxonomy" id="29856"/>
    <lineage>
        <taxon>Eukaryota</taxon>
        <taxon>Fungi</taxon>
        <taxon>Dikarya</taxon>
        <taxon>Ascomycota</taxon>
        <taxon>Pezizomycotina</taxon>
        <taxon>Sordariomycetes</taxon>
        <taxon>Hypocreomycetidae</taxon>
        <taxon>Hypocreales</taxon>
        <taxon>Bionectriaceae</taxon>
        <taxon>Clonostachys</taxon>
    </lineage>
</organism>